<dbReference type="HOGENOM" id="CLU_098438_0_0_1"/>
<evidence type="ECO:0000313" key="2">
    <source>
        <dbReference type="Proteomes" id="UP000017836"/>
    </source>
</evidence>
<dbReference type="OMA" id="SFCYFHP"/>
<proteinExistence type="predicted"/>
<dbReference type="EMBL" id="KI393256">
    <property type="protein sequence ID" value="ERN08615.1"/>
    <property type="molecule type" value="Genomic_DNA"/>
</dbReference>
<dbReference type="AlphaFoldDB" id="W1PN64"/>
<dbReference type="PANTHER" id="PTHR35995:SF1">
    <property type="entry name" value="OS04G0690500 PROTEIN"/>
    <property type="match status" value="1"/>
</dbReference>
<gene>
    <name evidence="1" type="ORF">AMTR_s00017p00180400</name>
</gene>
<dbReference type="OrthoDB" id="1924480at2759"/>
<reference evidence="2" key="1">
    <citation type="journal article" date="2013" name="Science">
        <title>The Amborella genome and the evolution of flowering plants.</title>
        <authorList>
            <consortium name="Amborella Genome Project"/>
        </authorList>
    </citation>
    <scope>NUCLEOTIDE SEQUENCE [LARGE SCALE GENOMIC DNA]</scope>
</reference>
<dbReference type="Proteomes" id="UP000017836">
    <property type="component" value="Unassembled WGS sequence"/>
</dbReference>
<protein>
    <submittedName>
        <fullName evidence="1">Uncharacterized protein</fullName>
    </submittedName>
</protein>
<sequence>MEDWGDEREQCSAHPRQVIVGVCPHCLKERLLVLASQQRHSTLPKGAFRPQRILQRKAHTLHKVFALASFLHRPEFLQQKNDDSDEDACTSHDDSYISIKFEGNGLATWDHKVDSWEGVKASSLSHQKESVGPKSVVEHGKTRGNLRWRKRIAHLFQLTRWKRSSKTAACHISKGEVGKGRRSWLRSLTRKRSME</sequence>
<dbReference type="KEGG" id="atr:18436749"/>
<organism evidence="1 2">
    <name type="scientific">Amborella trichopoda</name>
    <dbReference type="NCBI Taxonomy" id="13333"/>
    <lineage>
        <taxon>Eukaryota</taxon>
        <taxon>Viridiplantae</taxon>
        <taxon>Streptophyta</taxon>
        <taxon>Embryophyta</taxon>
        <taxon>Tracheophyta</taxon>
        <taxon>Spermatophyta</taxon>
        <taxon>Magnoliopsida</taxon>
        <taxon>Amborellales</taxon>
        <taxon>Amborellaceae</taxon>
        <taxon>Amborella</taxon>
    </lineage>
</organism>
<accession>W1PN64</accession>
<dbReference type="PANTHER" id="PTHR35995">
    <property type="entry name" value="OS04G0690500 PROTEIN"/>
    <property type="match status" value="1"/>
</dbReference>
<keyword evidence="2" id="KW-1185">Reference proteome</keyword>
<evidence type="ECO:0000313" key="1">
    <source>
        <dbReference type="EMBL" id="ERN08615.1"/>
    </source>
</evidence>
<dbReference type="Gramene" id="ERN08615">
    <property type="protein sequence ID" value="ERN08615"/>
    <property type="gene ID" value="AMTR_s00017p00180400"/>
</dbReference>
<name>W1PN64_AMBTC</name>
<dbReference type="eggNOG" id="KOG0017">
    <property type="taxonomic scope" value="Eukaryota"/>
</dbReference>